<dbReference type="Proteomes" id="UP000474159">
    <property type="component" value="Unassembled WGS sequence"/>
</dbReference>
<protein>
    <submittedName>
        <fullName evidence="1">LamG domain-containing protein</fullName>
    </submittedName>
</protein>
<dbReference type="OrthoDB" id="7916816at2"/>
<reference evidence="1 2" key="1">
    <citation type="submission" date="2019-09" db="EMBL/GenBank/DDBJ databases">
        <title>YIM 48816 draft genome.</title>
        <authorList>
            <person name="Jiang L."/>
        </authorList>
    </citation>
    <scope>NUCLEOTIDE SEQUENCE [LARGE SCALE GENOMIC DNA]</scope>
    <source>
        <strain evidence="1 2">YIM 48816</strain>
    </source>
</reference>
<dbReference type="EMBL" id="VZZK01000009">
    <property type="protein sequence ID" value="KAB1079329.1"/>
    <property type="molecule type" value="Genomic_DNA"/>
</dbReference>
<name>A0A6L3SYX8_9HYPH</name>
<evidence type="ECO:0000313" key="2">
    <source>
        <dbReference type="Proteomes" id="UP000474159"/>
    </source>
</evidence>
<dbReference type="Gene3D" id="2.60.120.200">
    <property type="match status" value="1"/>
</dbReference>
<dbReference type="AlphaFoldDB" id="A0A6L3SYX8"/>
<dbReference type="RefSeq" id="WP_151000064.1">
    <property type="nucleotide sequence ID" value="NZ_BPQY01000188.1"/>
</dbReference>
<comment type="caution">
    <text evidence="1">The sequence shown here is derived from an EMBL/GenBank/DDBJ whole genome shotgun (WGS) entry which is preliminary data.</text>
</comment>
<dbReference type="SUPFAM" id="SSF49899">
    <property type="entry name" value="Concanavalin A-like lectins/glucanases"/>
    <property type="match status" value="1"/>
</dbReference>
<keyword evidence="2" id="KW-1185">Reference proteome</keyword>
<sequence length="808" mass="81716">MVFNGIGTAVVPLTTQKPISSVCALNGRLYITMSAALTSTGMVVIEFAQDMIGRYTTSGRTARGNVASRNVTAADVVISTPGLVSIDVNHVHARVLPGAPLDAVGLAIPTVAVATAGGVSVIHPTGAVANITRATNGYERVMILADGRIIGSQGASNIIDIGPLPYAASATNTAWRTSNLFDGAAPSILPGTSNKVLAPGAIGKSAGLTFLAEDTGTPANGMVAYATKDYATGWQAGDIRLAALGEATTGNVVGATPLNLDGTSAAGWTLAGTNTIASVGGEIEVTYQDNASGALYTVTGLTAGQTYAFRGKYRKGTANGSARLRVRDGTTVLISADNATTTAVELAGQVTPTGTTLIVELLFTGTTPAAGQTIYADDLRLDVAVPDRSYKAKPLTVVGTLSRTAVATGADLTAVGGFSGTNYLEQPYSADLDFGTGDFMVAAWSKGLTTGNILWRQDPGGAGAQYGIDVGGSVARFVCGAATVSGVGIADGGWHLVVGTRRSGVAELWVDGVRVGIGADTTNLSQATAPLRLGVRPNGLAPASAGSQIALARVSAYASTPAQIAKMYRDEAPLFQDGAKCFLGGSSNAVADLDVDAATGILAVATGNGVSEFQGLRRVNYLSMANVAPLTNDAMKSVSVQGGRRLLIGGAQAVAHNDASDLMAMLNRYPPAPAPAAATAAEVRIGTDTTKPVTAAALTGSAAFQTLTDAATIAWPMDQGYNAKVTLGGARTLGVPTGMSAGIVYVLRAAQDATGSRTLAHASCFNFGAAGAPMLTGTASKEDVFSFLCVDATPGAPKFDFIGIGKGY</sequence>
<dbReference type="Gene3D" id="2.60.120.260">
    <property type="entry name" value="Galactose-binding domain-like"/>
    <property type="match status" value="1"/>
</dbReference>
<evidence type="ECO:0000313" key="1">
    <source>
        <dbReference type="EMBL" id="KAB1079329.1"/>
    </source>
</evidence>
<gene>
    <name evidence="1" type="ORF">F6X53_11005</name>
</gene>
<dbReference type="InterPro" id="IPR013320">
    <property type="entry name" value="ConA-like_dom_sf"/>
</dbReference>
<proteinExistence type="predicted"/>
<organism evidence="1 2">
    <name type="scientific">Methylobacterium soli</name>
    <dbReference type="NCBI Taxonomy" id="553447"/>
    <lineage>
        <taxon>Bacteria</taxon>
        <taxon>Pseudomonadati</taxon>
        <taxon>Pseudomonadota</taxon>
        <taxon>Alphaproteobacteria</taxon>
        <taxon>Hyphomicrobiales</taxon>
        <taxon>Methylobacteriaceae</taxon>
        <taxon>Methylobacterium</taxon>
    </lineage>
</organism>
<dbReference type="Pfam" id="PF13385">
    <property type="entry name" value="Laminin_G_3"/>
    <property type="match status" value="1"/>
</dbReference>
<accession>A0A6L3SYX8</accession>